<evidence type="ECO:0000313" key="1">
    <source>
        <dbReference type="EMBL" id="CAD7005103.1"/>
    </source>
</evidence>
<evidence type="ECO:0000313" key="2">
    <source>
        <dbReference type="Proteomes" id="UP000606786"/>
    </source>
</evidence>
<reference evidence="1" key="1">
    <citation type="submission" date="2020-11" db="EMBL/GenBank/DDBJ databases">
        <authorList>
            <person name="Whitehead M."/>
        </authorList>
    </citation>
    <scope>NUCLEOTIDE SEQUENCE</scope>
    <source>
        <strain evidence="1">EGII</strain>
    </source>
</reference>
<comment type="caution">
    <text evidence="1">The sequence shown here is derived from an EMBL/GenBank/DDBJ whole genome shotgun (WGS) entry which is preliminary data.</text>
</comment>
<name>A0A811V6C1_CERCA</name>
<protein>
    <submittedName>
        <fullName evidence="1">(Mediterranean fruit fly) hypothetical protein</fullName>
    </submittedName>
</protein>
<sequence>MLAFFLVHAYEQPKACNSEGPTTQIFNFRFADDSVEERLEGDYKADASNYFSNCTTCNLYADAWQGGLTDVHNLPNVGVQALISITVLVVLLHLPLTLSASLKFHLMNVINDATSVNAISMEPFKHVRAYTFKPPPNGWVNESIPMYPPSHCQSLISCHTKK</sequence>
<dbReference type="Proteomes" id="UP000606786">
    <property type="component" value="Unassembled WGS sequence"/>
</dbReference>
<dbReference type="EMBL" id="CAJHJT010000034">
    <property type="protein sequence ID" value="CAD7005103.1"/>
    <property type="molecule type" value="Genomic_DNA"/>
</dbReference>
<accession>A0A811V6C1</accession>
<proteinExistence type="predicted"/>
<gene>
    <name evidence="1" type="ORF">CCAP1982_LOCUS13465</name>
</gene>
<organism evidence="1 2">
    <name type="scientific">Ceratitis capitata</name>
    <name type="common">Mediterranean fruit fly</name>
    <name type="synonym">Tephritis capitata</name>
    <dbReference type="NCBI Taxonomy" id="7213"/>
    <lineage>
        <taxon>Eukaryota</taxon>
        <taxon>Metazoa</taxon>
        <taxon>Ecdysozoa</taxon>
        <taxon>Arthropoda</taxon>
        <taxon>Hexapoda</taxon>
        <taxon>Insecta</taxon>
        <taxon>Pterygota</taxon>
        <taxon>Neoptera</taxon>
        <taxon>Endopterygota</taxon>
        <taxon>Diptera</taxon>
        <taxon>Brachycera</taxon>
        <taxon>Muscomorpha</taxon>
        <taxon>Tephritoidea</taxon>
        <taxon>Tephritidae</taxon>
        <taxon>Ceratitis</taxon>
        <taxon>Ceratitis</taxon>
    </lineage>
</organism>
<dbReference type="AlphaFoldDB" id="A0A811V6C1"/>
<keyword evidence="2" id="KW-1185">Reference proteome</keyword>